<feature type="transmembrane region" description="Helical" evidence="6">
    <location>
        <begin position="170"/>
        <end position="196"/>
    </location>
</feature>
<keyword evidence="5 6" id="KW-0472">Membrane</keyword>
<gene>
    <name evidence="7" type="ORF">SAMN05421659_101234</name>
</gene>
<reference evidence="7 8" key="1">
    <citation type="submission" date="2016-10" db="EMBL/GenBank/DDBJ databases">
        <authorList>
            <person name="de Groot N.N."/>
        </authorList>
    </citation>
    <scope>NUCLEOTIDE SEQUENCE [LARGE SCALE GENOMIC DNA]</scope>
    <source>
        <strain evidence="7 8">DSM 9179</strain>
    </source>
</reference>
<dbReference type="Pfam" id="PF02361">
    <property type="entry name" value="CbiQ"/>
    <property type="match status" value="1"/>
</dbReference>
<evidence type="ECO:0000256" key="4">
    <source>
        <dbReference type="ARBA" id="ARBA00022989"/>
    </source>
</evidence>
<evidence type="ECO:0000313" key="7">
    <source>
        <dbReference type="EMBL" id="SEV83873.1"/>
    </source>
</evidence>
<organism evidence="7 8">
    <name type="scientific">[Clostridium] fimetarium</name>
    <dbReference type="NCBI Taxonomy" id="99656"/>
    <lineage>
        <taxon>Bacteria</taxon>
        <taxon>Bacillati</taxon>
        <taxon>Bacillota</taxon>
        <taxon>Clostridia</taxon>
        <taxon>Lachnospirales</taxon>
        <taxon>Lachnospiraceae</taxon>
    </lineage>
</organism>
<evidence type="ECO:0000256" key="3">
    <source>
        <dbReference type="ARBA" id="ARBA00022692"/>
    </source>
</evidence>
<feature type="transmembrane region" description="Helical" evidence="6">
    <location>
        <begin position="80"/>
        <end position="96"/>
    </location>
</feature>
<evidence type="ECO:0000256" key="5">
    <source>
        <dbReference type="ARBA" id="ARBA00023136"/>
    </source>
</evidence>
<dbReference type="AlphaFoldDB" id="A0A1I0M698"/>
<proteinExistence type="predicted"/>
<dbReference type="STRING" id="99656.SAMN05421659_101234"/>
<dbReference type="PANTHER" id="PTHR34857">
    <property type="entry name" value="SLL0384 PROTEIN"/>
    <property type="match status" value="1"/>
</dbReference>
<dbReference type="InterPro" id="IPR003339">
    <property type="entry name" value="ABC/ECF_trnsptr_transmembrane"/>
</dbReference>
<accession>A0A1I0M698</accession>
<keyword evidence="3 6" id="KW-0812">Transmembrane</keyword>
<dbReference type="Proteomes" id="UP000199701">
    <property type="component" value="Unassembled WGS sequence"/>
</dbReference>
<name>A0A1I0M698_9FIRM</name>
<feature type="transmembrane region" description="Helical" evidence="6">
    <location>
        <begin position="252"/>
        <end position="271"/>
    </location>
</feature>
<dbReference type="CDD" id="cd16914">
    <property type="entry name" value="EcfT"/>
    <property type="match status" value="1"/>
</dbReference>
<keyword evidence="2" id="KW-1003">Cell membrane</keyword>
<keyword evidence="8" id="KW-1185">Reference proteome</keyword>
<evidence type="ECO:0000256" key="1">
    <source>
        <dbReference type="ARBA" id="ARBA00004141"/>
    </source>
</evidence>
<evidence type="ECO:0000313" key="8">
    <source>
        <dbReference type="Proteomes" id="UP000199701"/>
    </source>
</evidence>
<evidence type="ECO:0000256" key="2">
    <source>
        <dbReference type="ARBA" id="ARBA00022475"/>
    </source>
</evidence>
<dbReference type="RefSeq" id="WP_242940928.1">
    <property type="nucleotide sequence ID" value="NZ_FOJI01000001.1"/>
</dbReference>
<comment type="subcellular location">
    <subcellularLocation>
        <location evidence="1">Membrane</location>
        <topology evidence="1">Multi-pass membrane protein</topology>
    </subcellularLocation>
</comment>
<evidence type="ECO:0000256" key="6">
    <source>
        <dbReference type="SAM" id="Phobius"/>
    </source>
</evidence>
<dbReference type="EMBL" id="FOJI01000001">
    <property type="protein sequence ID" value="SEV83873.1"/>
    <property type="molecule type" value="Genomic_DNA"/>
</dbReference>
<dbReference type="InterPro" id="IPR051611">
    <property type="entry name" value="ECF_transporter_component"/>
</dbReference>
<protein>
    <submittedName>
        <fullName evidence="7">Cobalt/nickel transport system permease protein</fullName>
    </submittedName>
</protein>
<sequence length="274" mass="30864">MDNNKLKQFDMPGWLLKGEDYSPQTDKDTFINKSILSVLSILSRIRAQGSGKSAKHSVNATVKVAFTFMLILLISFSRNFTFVIIINVYLISTLCLMDADVIVKILKISLVTTFFTFIVLLPSAIWGNSFNTVMITTKEFATITAVGILSHSTRWNAITSALKSFFVPNIFIVVLDITIKYIVMLGDFALNMLYALKLRSVGKNKTKNTSISGIAGTIFIKSKEMADDMYAAMECRGFTGEYYVYSNSKINIADYIYIVMNIGIVFIFMYFERI</sequence>
<feature type="transmembrane region" description="Helical" evidence="6">
    <location>
        <begin position="108"/>
        <end position="126"/>
    </location>
</feature>
<keyword evidence="4 6" id="KW-1133">Transmembrane helix</keyword>
<dbReference type="PANTHER" id="PTHR34857:SF2">
    <property type="entry name" value="SLL0384 PROTEIN"/>
    <property type="match status" value="1"/>
</dbReference>
<dbReference type="GO" id="GO:0005886">
    <property type="term" value="C:plasma membrane"/>
    <property type="evidence" value="ECO:0007669"/>
    <property type="project" value="UniProtKB-ARBA"/>
</dbReference>